<protein>
    <submittedName>
        <fullName evidence="2">Uncharacterized protein</fullName>
    </submittedName>
</protein>
<evidence type="ECO:0000313" key="2">
    <source>
        <dbReference type="EMBL" id="JAT71630.1"/>
    </source>
</evidence>
<proteinExistence type="predicted"/>
<keyword evidence="1" id="KW-1133">Transmembrane helix</keyword>
<feature type="transmembrane region" description="Helical" evidence="1">
    <location>
        <begin position="64"/>
        <end position="84"/>
    </location>
</feature>
<dbReference type="EMBL" id="GDKF01006992">
    <property type="protein sequence ID" value="JAT71630.1"/>
    <property type="molecule type" value="Transcribed_RNA"/>
</dbReference>
<sequence length="156" mass="16812">MAVKAPPLVLAWGSVFFLSVAWFLLLGGVGSLQSACGDSGATSLLRAGSAGYLAPVTCNRFYSYVWWTVWYDFFAIILVAYLLATSRIHTLRYGAIGFLIPVTYLLMSTSDVAQALWHIGVSPSRAKVLLAGGIISSIFQVVLIVLLGIHDELAVK</sequence>
<accession>A0A1D1ZXF4</accession>
<gene>
    <name evidence="2" type="ORF">g.13428</name>
</gene>
<evidence type="ECO:0000256" key="1">
    <source>
        <dbReference type="SAM" id="Phobius"/>
    </source>
</evidence>
<dbReference type="AlphaFoldDB" id="A0A1D1ZXF4"/>
<keyword evidence="1" id="KW-0812">Transmembrane</keyword>
<name>A0A1D1ZXF4_AUXPR</name>
<feature type="transmembrane region" description="Helical" evidence="1">
    <location>
        <begin position="128"/>
        <end position="149"/>
    </location>
</feature>
<reference evidence="2" key="1">
    <citation type="submission" date="2015-08" db="EMBL/GenBank/DDBJ databases">
        <authorList>
            <person name="Babu N.S."/>
            <person name="Beckwith C.J."/>
            <person name="Beseler K.G."/>
            <person name="Brison A."/>
            <person name="Carone J.V."/>
            <person name="Caskin T.P."/>
            <person name="Diamond M."/>
            <person name="Durham M.E."/>
            <person name="Foxe J.M."/>
            <person name="Go M."/>
            <person name="Henderson B.A."/>
            <person name="Jones I.B."/>
            <person name="McGettigan J.A."/>
            <person name="Micheletti S.J."/>
            <person name="Nasrallah M.E."/>
            <person name="Ortiz D."/>
            <person name="Piller C.R."/>
            <person name="Privatt S.R."/>
            <person name="Schneider S.L."/>
            <person name="Sharp S."/>
            <person name="Smith T.C."/>
            <person name="Stanton J.D."/>
            <person name="Ullery H.E."/>
            <person name="Wilson R.J."/>
            <person name="Serrano M.G."/>
            <person name="Buck G."/>
            <person name="Lee V."/>
            <person name="Wang Y."/>
            <person name="Carvalho R."/>
            <person name="Voegtly L."/>
            <person name="Shi R."/>
            <person name="Duckworth R."/>
            <person name="Johnson A."/>
            <person name="Loviza R."/>
            <person name="Walstead R."/>
            <person name="Shah Z."/>
            <person name="Kiflezghi M."/>
            <person name="Wade K."/>
            <person name="Ball S.L."/>
            <person name="Bradley K.W."/>
            <person name="Asai D.J."/>
            <person name="Bowman C.A."/>
            <person name="Russell D.A."/>
            <person name="Pope W.H."/>
            <person name="Jacobs-Sera D."/>
            <person name="Hendrix R.W."/>
            <person name="Hatfull G.F."/>
        </authorList>
    </citation>
    <scope>NUCLEOTIDE SEQUENCE</scope>
</reference>
<keyword evidence="1" id="KW-0472">Membrane</keyword>
<feature type="transmembrane region" description="Helical" evidence="1">
    <location>
        <begin position="91"/>
        <end position="108"/>
    </location>
</feature>
<organism evidence="2">
    <name type="scientific">Auxenochlorella protothecoides</name>
    <name type="common">Green microalga</name>
    <name type="synonym">Chlorella protothecoides</name>
    <dbReference type="NCBI Taxonomy" id="3075"/>
    <lineage>
        <taxon>Eukaryota</taxon>
        <taxon>Viridiplantae</taxon>
        <taxon>Chlorophyta</taxon>
        <taxon>core chlorophytes</taxon>
        <taxon>Trebouxiophyceae</taxon>
        <taxon>Chlorellales</taxon>
        <taxon>Chlorellaceae</taxon>
        <taxon>Auxenochlorella</taxon>
    </lineage>
</organism>